<dbReference type="CDD" id="cd00082">
    <property type="entry name" value="HisKA"/>
    <property type="match status" value="1"/>
</dbReference>
<comment type="catalytic activity">
    <reaction evidence="1">
        <text>ATP + protein L-histidine = ADP + protein N-phospho-L-histidine.</text>
        <dbReference type="EC" id="2.7.13.3"/>
    </reaction>
</comment>
<evidence type="ECO:0000259" key="12">
    <source>
        <dbReference type="PROSITE" id="PS50112"/>
    </source>
</evidence>
<evidence type="ECO:0000313" key="14">
    <source>
        <dbReference type="EMBL" id="SIS90344.1"/>
    </source>
</evidence>
<dbReference type="InterPro" id="IPR003661">
    <property type="entry name" value="HisK_dim/P_dom"/>
</dbReference>
<dbReference type="InterPro" id="IPR000014">
    <property type="entry name" value="PAS"/>
</dbReference>
<feature type="domain" description="PAC" evidence="13">
    <location>
        <begin position="740"/>
        <end position="793"/>
    </location>
</feature>
<dbReference type="SUPFAM" id="SSF55874">
    <property type="entry name" value="ATPase domain of HSP90 chaperone/DNA topoisomerase II/histidine kinase"/>
    <property type="match status" value="1"/>
</dbReference>
<dbReference type="InterPro" id="IPR052162">
    <property type="entry name" value="Sensor_kinase/Photoreceptor"/>
</dbReference>
<dbReference type="SMART" id="SM00086">
    <property type="entry name" value="PAC"/>
    <property type="match status" value="5"/>
</dbReference>
<evidence type="ECO:0000256" key="9">
    <source>
        <dbReference type="ARBA" id="ARBA00023012"/>
    </source>
</evidence>
<keyword evidence="15" id="KW-1185">Reference proteome</keyword>
<accession>A0A1N7MW23</accession>
<dbReference type="GO" id="GO:0016020">
    <property type="term" value="C:membrane"/>
    <property type="evidence" value="ECO:0007669"/>
    <property type="project" value="UniProtKB-SubCell"/>
</dbReference>
<evidence type="ECO:0000256" key="4">
    <source>
        <dbReference type="ARBA" id="ARBA00022553"/>
    </source>
</evidence>
<dbReference type="GO" id="GO:0005524">
    <property type="term" value="F:ATP binding"/>
    <property type="evidence" value="ECO:0007669"/>
    <property type="project" value="UniProtKB-KW"/>
</dbReference>
<feature type="domain" description="Histidine kinase" evidence="11">
    <location>
        <begin position="940"/>
        <end position="1161"/>
    </location>
</feature>
<dbReference type="GO" id="GO:0000155">
    <property type="term" value="F:phosphorelay sensor kinase activity"/>
    <property type="evidence" value="ECO:0007669"/>
    <property type="project" value="InterPro"/>
</dbReference>
<dbReference type="RefSeq" id="WP_175617068.1">
    <property type="nucleotide sequence ID" value="NZ_FTOA01000004.1"/>
</dbReference>
<dbReference type="Gene3D" id="3.30.450.20">
    <property type="entry name" value="PAS domain"/>
    <property type="match status" value="6"/>
</dbReference>
<dbReference type="CDD" id="cd00130">
    <property type="entry name" value="PAS"/>
    <property type="match status" value="3"/>
</dbReference>
<dbReference type="Pfam" id="PF00512">
    <property type="entry name" value="HisKA"/>
    <property type="match status" value="1"/>
</dbReference>
<dbReference type="EMBL" id="FTOA01000004">
    <property type="protein sequence ID" value="SIS90344.1"/>
    <property type="molecule type" value="Genomic_DNA"/>
</dbReference>
<keyword evidence="9" id="KW-0902">Two-component regulatory system</keyword>
<feature type="domain" description="PAC" evidence="13">
    <location>
        <begin position="211"/>
        <end position="263"/>
    </location>
</feature>
<dbReference type="Pfam" id="PF00989">
    <property type="entry name" value="PAS"/>
    <property type="match status" value="1"/>
</dbReference>
<dbReference type="PROSITE" id="PS50113">
    <property type="entry name" value="PAC"/>
    <property type="match status" value="4"/>
</dbReference>
<protein>
    <recommendedName>
        <fullName evidence="3">histidine kinase</fullName>
        <ecNumber evidence="3">2.7.13.3</ecNumber>
    </recommendedName>
</protein>
<dbReference type="InterPro" id="IPR035965">
    <property type="entry name" value="PAS-like_dom_sf"/>
</dbReference>
<evidence type="ECO:0000256" key="1">
    <source>
        <dbReference type="ARBA" id="ARBA00000085"/>
    </source>
</evidence>
<feature type="domain" description="PAC" evidence="13">
    <location>
        <begin position="337"/>
        <end position="389"/>
    </location>
</feature>
<dbReference type="InterPro" id="IPR013655">
    <property type="entry name" value="PAS_fold_3"/>
</dbReference>
<feature type="domain" description="PAC" evidence="13">
    <location>
        <begin position="464"/>
        <end position="516"/>
    </location>
</feature>
<dbReference type="InterPro" id="IPR005467">
    <property type="entry name" value="His_kinase_dom"/>
</dbReference>
<dbReference type="InterPro" id="IPR036097">
    <property type="entry name" value="HisK_dim/P_sf"/>
</dbReference>
<dbReference type="PANTHER" id="PTHR43304">
    <property type="entry name" value="PHYTOCHROME-LIKE PROTEIN CPH1"/>
    <property type="match status" value="1"/>
</dbReference>
<dbReference type="Gene3D" id="3.30.565.10">
    <property type="entry name" value="Histidine kinase-like ATPase, C-terminal domain"/>
    <property type="match status" value="1"/>
</dbReference>
<organism evidence="14 15">
    <name type="scientific">Insolitispirillum peregrinum</name>
    <dbReference type="NCBI Taxonomy" id="80876"/>
    <lineage>
        <taxon>Bacteria</taxon>
        <taxon>Pseudomonadati</taxon>
        <taxon>Pseudomonadota</taxon>
        <taxon>Alphaproteobacteria</taxon>
        <taxon>Rhodospirillales</taxon>
        <taxon>Novispirillaceae</taxon>
        <taxon>Insolitispirillum</taxon>
    </lineage>
</organism>
<dbReference type="InterPro" id="IPR036890">
    <property type="entry name" value="HATPase_C_sf"/>
</dbReference>
<evidence type="ECO:0000256" key="8">
    <source>
        <dbReference type="ARBA" id="ARBA00022840"/>
    </source>
</evidence>
<dbReference type="InterPro" id="IPR001610">
    <property type="entry name" value="PAC"/>
</dbReference>
<dbReference type="Pfam" id="PF08447">
    <property type="entry name" value="PAS_3"/>
    <property type="match status" value="1"/>
</dbReference>
<keyword evidence="5" id="KW-0808">Transferase</keyword>
<evidence type="ECO:0000313" key="15">
    <source>
        <dbReference type="Proteomes" id="UP000185678"/>
    </source>
</evidence>
<dbReference type="SUPFAM" id="SSF55785">
    <property type="entry name" value="PYP-like sensor domain (PAS domain)"/>
    <property type="match status" value="7"/>
</dbReference>
<dbReference type="SMART" id="SM00387">
    <property type="entry name" value="HATPase_c"/>
    <property type="match status" value="1"/>
</dbReference>
<proteinExistence type="predicted"/>
<dbReference type="SMART" id="SM00388">
    <property type="entry name" value="HisKA"/>
    <property type="match status" value="1"/>
</dbReference>
<dbReference type="FunFam" id="1.10.287.130:FF:000038">
    <property type="entry name" value="Sensory transduction histidine kinase"/>
    <property type="match status" value="1"/>
</dbReference>
<dbReference type="InterPro" id="IPR013656">
    <property type="entry name" value="PAS_4"/>
</dbReference>
<dbReference type="InterPro" id="IPR013767">
    <property type="entry name" value="PAS_fold"/>
</dbReference>
<evidence type="ECO:0000259" key="13">
    <source>
        <dbReference type="PROSITE" id="PS50113"/>
    </source>
</evidence>
<dbReference type="Pfam" id="PF12860">
    <property type="entry name" value="PAS_7"/>
    <property type="match status" value="1"/>
</dbReference>
<feature type="domain" description="PAS" evidence="12">
    <location>
        <begin position="138"/>
        <end position="208"/>
    </location>
</feature>
<dbReference type="PRINTS" id="PR00344">
    <property type="entry name" value="BCTRLSENSOR"/>
</dbReference>
<dbReference type="InterPro" id="IPR004358">
    <property type="entry name" value="Sig_transdc_His_kin-like_C"/>
</dbReference>
<dbReference type="InterPro" id="IPR003594">
    <property type="entry name" value="HATPase_dom"/>
</dbReference>
<evidence type="ECO:0000256" key="10">
    <source>
        <dbReference type="ARBA" id="ARBA00023136"/>
    </source>
</evidence>
<gene>
    <name evidence="14" type="ORF">SAMN05421779_104398</name>
</gene>
<keyword evidence="6" id="KW-0547">Nucleotide-binding</keyword>
<dbReference type="GO" id="GO:0006355">
    <property type="term" value="P:regulation of DNA-templated transcription"/>
    <property type="evidence" value="ECO:0007669"/>
    <property type="project" value="InterPro"/>
</dbReference>
<keyword evidence="8" id="KW-0067">ATP-binding</keyword>
<evidence type="ECO:0000256" key="3">
    <source>
        <dbReference type="ARBA" id="ARBA00012438"/>
    </source>
</evidence>
<dbReference type="STRING" id="80876.SAMN05421779_104398"/>
<keyword evidence="10" id="KW-0472">Membrane</keyword>
<dbReference type="SUPFAM" id="SSF47384">
    <property type="entry name" value="Homodimeric domain of signal transducing histidine kinase"/>
    <property type="match status" value="1"/>
</dbReference>
<feature type="domain" description="PAS" evidence="12">
    <location>
        <begin position="260"/>
        <end position="334"/>
    </location>
</feature>
<dbReference type="Proteomes" id="UP000185678">
    <property type="component" value="Unassembled WGS sequence"/>
</dbReference>
<dbReference type="NCBIfam" id="TIGR00229">
    <property type="entry name" value="sensory_box"/>
    <property type="match status" value="3"/>
</dbReference>
<dbReference type="PROSITE" id="PS50109">
    <property type="entry name" value="HIS_KIN"/>
    <property type="match status" value="1"/>
</dbReference>
<dbReference type="AlphaFoldDB" id="A0A1N7MW23"/>
<dbReference type="EC" id="2.7.13.3" evidence="3"/>
<comment type="subcellular location">
    <subcellularLocation>
        <location evidence="2">Membrane</location>
    </subcellularLocation>
</comment>
<name>A0A1N7MW23_9PROT</name>
<dbReference type="Pfam" id="PF02518">
    <property type="entry name" value="HATPase_c"/>
    <property type="match status" value="1"/>
</dbReference>
<evidence type="ECO:0000256" key="6">
    <source>
        <dbReference type="ARBA" id="ARBA00022741"/>
    </source>
</evidence>
<dbReference type="Pfam" id="PF08448">
    <property type="entry name" value="PAS_4"/>
    <property type="match status" value="1"/>
</dbReference>
<keyword evidence="4" id="KW-0597">Phosphoprotein</keyword>
<evidence type="ECO:0000256" key="7">
    <source>
        <dbReference type="ARBA" id="ARBA00022777"/>
    </source>
</evidence>
<dbReference type="PANTHER" id="PTHR43304:SF1">
    <property type="entry name" value="PAC DOMAIN-CONTAINING PROTEIN"/>
    <property type="match status" value="1"/>
</dbReference>
<evidence type="ECO:0000256" key="2">
    <source>
        <dbReference type="ARBA" id="ARBA00004370"/>
    </source>
</evidence>
<evidence type="ECO:0000259" key="11">
    <source>
        <dbReference type="PROSITE" id="PS50109"/>
    </source>
</evidence>
<dbReference type="SMART" id="SM00091">
    <property type="entry name" value="PAS"/>
    <property type="match status" value="6"/>
</dbReference>
<dbReference type="PROSITE" id="PS50112">
    <property type="entry name" value="PAS"/>
    <property type="match status" value="2"/>
</dbReference>
<dbReference type="Pfam" id="PF13188">
    <property type="entry name" value="PAS_8"/>
    <property type="match status" value="1"/>
</dbReference>
<reference evidence="14 15" key="1">
    <citation type="submission" date="2017-01" db="EMBL/GenBank/DDBJ databases">
        <authorList>
            <person name="Mah S.A."/>
            <person name="Swanson W.J."/>
            <person name="Moy G.W."/>
            <person name="Vacquier V.D."/>
        </authorList>
    </citation>
    <scope>NUCLEOTIDE SEQUENCE [LARGE SCALE GENOMIC DNA]</scope>
    <source>
        <strain evidence="14 15">DSM 11589</strain>
    </source>
</reference>
<keyword evidence="7" id="KW-0418">Kinase</keyword>
<dbReference type="Pfam" id="PF13426">
    <property type="entry name" value="PAS_9"/>
    <property type="match status" value="1"/>
</dbReference>
<dbReference type="InterPro" id="IPR000700">
    <property type="entry name" value="PAS-assoc_C"/>
</dbReference>
<dbReference type="Gene3D" id="1.10.287.130">
    <property type="match status" value="1"/>
</dbReference>
<evidence type="ECO:0000256" key="5">
    <source>
        <dbReference type="ARBA" id="ARBA00022679"/>
    </source>
</evidence>
<sequence length="1173" mass="131559">MSVPPPPSPVPASAPQTGVSLPLDALAVPAALFDLDGRLLACNAAFETLSGYAALEGLRPNLLFVRYGDETPLDLFDAARTMDLPTVGVAALTRADTVVLDVSWTLALWQQSPDSSVYVLTATDITDEKCLACKIKHSRDKYREAFDEQTEMVCRFDPDTTIRFVNDAYAQALGAAPRALIGRRLVDFLVPQDAADFIRHLGSFTPQDSIRDGEESYEVASGIRRHYWWRRRAIFDPSGRVCAFQSVGRDITRRKQNEAEAERLERLVEASPVLGLRLRYAPGWPVEYVTNNVERLLGWTTDELLKGAVSPLTLLHPADRDEVASDYRGHARTGSPFRHVLRLVTRDGDSRWFEASVLFEKDDGGRVTHLEAVLHDVSAFVAAQEKVATSEHRLLDFAAAANDWFWEIGPDFRFSWISSHEVNRNGLDMKQLLGRHCSSLFNLAEEPEVWEGHHDDLIHHRPFRDFRFCMHHPSGQKILISVSGRPVFATDGTFLGYRGSSTDVTEEQRTAMALADSNRRYRTIFDSSDVGLWDLNLVHLFDRFTLMRANGTEDLTPVVDSLFSAVRVNAINQAAWTLLALPHDLTWDWSAPILDHLRRLLRPVILALWNGEQVIRVDVTWWQGGEKRNLLVSLRAPQNPEDASQCVLSILDITERVVAERQLRDSERRFRSVFDQAVSGMALIGLDGGWLRVNPSLCRTLGRTDAVLFKSSLFDTVCATEVSAVDDWMKASLAGSDDVFHQECRFTGPVEGDIRWTHLSLVLLRDRNGWPLYFIGQVLDISTRKEAEERAFKAEAQLRDAIKAMDDGFVLYDAEDRLVAWNDRFAEIYDTIRDLLKPGVPFSVLAQASIERGQYGPPMSGNAAWLEERKALHSGGTGAGREEMLHDGRWVLIKETRTPDGGTVGVRADITRQKAREAVLRQAMEEARLADRAKSEFLANMSHELRTPLNAIIGFSEILSQEMFGPVGNPLYREYAEGIHDSGRHLLQIISDILDLSKIEAGELILEREPLDVTLVAEAALRMVRPRAEARGVHLRLDLTPPPPMLWGDELRIKQVLINLLSNAVKFTEPGKDVRIWWQSRGENGLVLVVEDEGIGMSEEEVVIARSLFGQVQSAFARQTQGTGLGLPISIKLMEAHGGRLDIESTKGVGTRIYMEFPVRMANPFRPLPRQSL</sequence>